<sequence length="559" mass="60777">MSNGIKTNSAEEIIDLTDLVSIGNGAGEADDTPKNEEDVLDSLVNDFENDKGGTSGSETAGTSDDAEEVLDLSNLDNLISSYNLDLGENSANNQDTDLDTNFDAILNDIKNDVETGEPGERIGTAEPNALQDNELELKDFAVSEDFDTDAIPSLEDMDFPSLEKDEDEIDLLTKDIIDGTDREPANIADNAAVQSQSAGNGQPKNAFSEMLEDELGQNDVIDLSKEDEFSLDGLSQSSLGAGIPETPQNKPQAKKTPAARQNASLAADDEEFKSDMAEEAEEIDDSEFDNILNELSLEHETDEEVVPFAHEASSDTMPIHLKGDIRFLETPKNGQDHNDDINLVQSASKVLASDEAYLEKFDGEDDSVGARIKSLSTQMVSLEHRLIGSDSKWQDYGLELNYRISGLETKITELEVAIKEDFADIRSEIGAVSRPAESNGQQDTEALAQLTDKIRAIETKIATLDDIFSEQKMLNDELAKNLDSLMERVDFASAASPERSEPSEISGGVQVLEEKIAFLESELAGAQAKIFDLETNIEKTASLAAAKVLREEIIPLLGK</sequence>
<evidence type="ECO:0000313" key="3">
    <source>
        <dbReference type="EMBL" id="UWX04887.1"/>
    </source>
</evidence>
<feature type="coiled-coil region" evidence="1">
    <location>
        <begin position="447"/>
        <end position="536"/>
    </location>
</feature>
<keyword evidence="1" id="KW-0175">Coiled coil</keyword>
<dbReference type="Proteomes" id="UP001058120">
    <property type="component" value="Chromosome"/>
</dbReference>
<name>A0ABY5Y0B7_9BACT</name>
<protein>
    <submittedName>
        <fullName evidence="3">Uncharacterized protein</fullName>
    </submittedName>
</protein>
<organism evidence="3 4">
    <name type="scientific">Taurinivorans muris</name>
    <dbReference type="NCBI Taxonomy" id="2787751"/>
    <lineage>
        <taxon>Bacteria</taxon>
        <taxon>Pseudomonadati</taxon>
        <taxon>Thermodesulfobacteriota</taxon>
        <taxon>Desulfovibrionia</taxon>
        <taxon>Desulfovibrionales</taxon>
        <taxon>Desulfovibrionaceae</taxon>
        <taxon>Taurinivorans</taxon>
    </lineage>
</organism>
<evidence type="ECO:0000256" key="1">
    <source>
        <dbReference type="SAM" id="Coils"/>
    </source>
</evidence>
<gene>
    <name evidence="3" type="ORF">JBF11_05170</name>
</gene>
<keyword evidence="4" id="KW-1185">Reference proteome</keyword>
<feature type="region of interest" description="Disordered" evidence="2">
    <location>
        <begin position="234"/>
        <end position="269"/>
    </location>
</feature>
<evidence type="ECO:0000313" key="4">
    <source>
        <dbReference type="Proteomes" id="UP001058120"/>
    </source>
</evidence>
<feature type="region of interest" description="Disordered" evidence="2">
    <location>
        <begin position="45"/>
        <end position="65"/>
    </location>
</feature>
<dbReference type="RefSeq" id="WP_334314442.1">
    <property type="nucleotide sequence ID" value="NZ_CP065938.1"/>
</dbReference>
<reference evidence="3" key="1">
    <citation type="submission" date="2020-12" db="EMBL/GenBank/DDBJ databases">
        <title>Taurinivorans muris gen. nov., sp. nov., fundamental and realized metabolic niche of a ubiquitous sulfidogenic bacterium in the murine intestine.</title>
        <authorList>
            <person name="Ye H."/>
            <person name="Hanson B.T."/>
            <person name="Loy A."/>
        </authorList>
    </citation>
    <scope>NUCLEOTIDE SEQUENCE</scope>
    <source>
        <strain evidence="3">LT0009</strain>
    </source>
</reference>
<accession>A0ABY5Y0B7</accession>
<evidence type="ECO:0000256" key="2">
    <source>
        <dbReference type="SAM" id="MobiDB-lite"/>
    </source>
</evidence>
<proteinExistence type="predicted"/>
<dbReference type="EMBL" id="CP065938">
    <property type="protein sequence ID" value="UWX04887.1"/>
    <property type="molecule type" value="Genomic_DNA"/>
</dbReference>